<evidence type="ECO:0000259" key="1">
    <source>
        <dbReference type="Pfam" id="PF13575"/>
    </source>
</evidence>
<sequence>MDLSVFQGFKGERALTLSERSLALSQEKGSSALPMNAEFSDRRRQRWQTEFRGNTAFFQQHLAQIGITESQFRYLLGEFPENLRKRHPELLAWETQIQTAFAQFPPQSQESGFFSAIAPLIEQGKTRLSQQLSALAAQHSTALPFEIESLERLLLPALSERLQEIFNPTFVLELNVARLQDRLSGDTPSDRFQSFVQHLQDPEFCLSLLQEYPVLVRQCAIAIDCWVEGSQELLQRLCTDWDLICAQLSPQTEPGILVHIHPGAGDRHHRGRSVTLLQFSSGFRLVYKPKPLAVDLHFQELLAWINQNSNFLPFSCWQGIDRGEYGWMEFIAPQTCQTPAEIERFYQRLGGYLALLYLLAGTDFHAENLIAVGEQPILIDLESLFQPYPDASEDLNTVLPARRQIAQSVLRIGLLPRRLLLNRQHEAVDASGMGGDSQQLAADRIPHLAAIGTDTMRVVRQPGRLRETHNQPSLNDRPIQILDYREAIACGFSALYRFILKSRDRLEPLLESFASDPIRIFLRETRTYSLLLRESFHPDVLRDALERDRLFNKLWVDVKNHPYLAQLIPAEREALWLGDIPKFTTRPNSRHLALNNAESLTHFFSQTGLELVQHRLQCFSEDDLQQQLQFIDSALTTLAMVAEVKTAPAYAIPKFSTVSDEASAIASYLQAACEIGDRLEGLAARDRQLAGWVAPVLTDARHWAVSPLGWDLFEGLPGIALFLAYLGEITQEQRYTTLAQAAIASLLYQIRSEDYLIASIGAFSGWGGLIYSLTHLGILWQQPHLLEQALAWVELLPERIAQDRQFDIMGGAAGCIGALVALGECVGASNVRAAAIQCGDRLLQNAQTMPQGMGWITLPQCPPLSGFSHGAAGIAWALLKLAHLSGEARFQEAAGAAIAYERSLFSIRAQNWLDLRHRGDSGTDRYANRAFGMGWSHGAPGIGLGRLHSLKLMDDPDLRVELDLALETTTRHGFGYNHSLGNGDLGNLEFLDSAQQQLSLPQGRSQVHQMAMGILASIQQQGWVCDLPLGVESLGLMTGLAGIGYGFLRLAKPDRVPSLLVLAPPPLR</sequence>
<comment type="caution">
    <text evidence="2">The sequence shown here is derived from an EMBL/GenBank/DDBJ whole genome shotgun (WGS) entry which is preliminary data.</text>
</comment>
<gene>
    <name evidence="2" type="ORF">BH720_22190</name>
</gene>
<dbReference type="NCBIfam" id="TIGR03897">
    <property type="entry name" value="lanti_2_LanM"/>
    <property type="match status" value="1"/>
</dbReference>
<dbReference type="GO" id="GO:0005975">
    <property type="term" value="P:carbohydrate metabolic process"/>
    <property type="evidence" value="ECO:0007669"/>
    <property type="project" value="InterPro"/>
</dbReference>
<dbReference type="AlphaFoldDB" id="A0A1E5QE90"/>
<dbReference type="RefSeq" id="WP_069969407.1">
    <property type="nucleotide sequence ID" value="NZ_CM124774.1"/>
</dbReference>
<dbReference type="InterPro" id="IPR017146">
    <property type="entry name" value="Lanti_2_LanM"/>
</dbReference>
<dbReference type="InterPro" id="IPR012341">
    <property type="entry name" value="6hp_glycosidase-like_sf"/>
</dbReference>
<proteinExistence type="predicted"/>
<dbReference type="Pfam" id="PF13575">
    <property type="entry name" value="DUF4135"/>
    <property type="match status" value="1"/>
</dbReference>
<dbReference type="PIRSF" id="PIRSF037228">
    <property type="entry name" value="Lant_mod_RumM"/>
    <property type="match status" value="1"/>
</dbReference>
<accession>A0A1E5QE90</accession>
<organism evidence="2">
    <name type="scientific">Desertifilum tharense IPPAS B-1220</name>
    <dbReference type="NCBI Taxonomy" id="1781255"/>
    <lineage>
        <taxon>Bacteria</taxon>
        <taxon>Bacillati</taxon>
        <taxon>Cyanobacteriota</taxon>
        <taxon>Cyanophyceae</taxon>
        <taxon>Desertifilales</taxon>
        <taxon>Desertifilaceae</taxon>
        <taxon>Desertifilum</taxon>
    </lineage>
</organism>
<evidence type="ECO:0000313" key="2">
    <source>
        <dbReference type="EMBL" id="OEJ72979.1"/>
    </source>
</evidence>
<dbReference type="CDD" id="cd04792">
    <property type="entry name" value="LanM-like"/>
    <property type="match status" value="1"/>
</dbReference>
<name>A0A1E5QE90_9CYAN</name>
<dbReference type="Gene3D" id="1.50.10.10">
    <property type="match status" value="1"/>
</dbReference>
<protein>
    <submittedName>
        <fullName evidence="2">Lanthionine synthetase</fullName>
    </submittedName>
</protein>
<dbReference type="InterPro" id="IPR007822">
    <property type="entry name" value="LANC-like"/>
</dbReference>
<feature type="domain" description="Lantibiotic biosynthesis protein dehydration" evidence="1">
    <location>
        <begin position="212"/>
        <end position="585"/>
    </location>
</feature>
<dbReference type="EMBL" id="MJGC01000104">
    <property type="protein sequence ID" value="OEJ72979.1"/>
    <property type="molecule type" value="Genomic_DNA"/>
</dbReference>
<dbReference type="OrthoDB" id="9148343at2"/>
<dbReference type="GO" id="GO:0031179">
    <property type="term" value="P:peptide modification"/>
    <property type="evidence" value="ECO:0007669"/>
    <property type="project" value="InterPro"/>
</dbReference>
<dbReference type="Pfam" id="PF05147">
    <property type="entry name" value="LANC_like"/>
    <property type="match status" value="1"/>
</dbReference>
<dbReference type="SUPFAM" id="SSF158745">
    <property type="entry name" value="LanC-like"/>
    <property type="match status" value="1"/>
</dbReference>
<dbReference type="InterPro" id="IPR025410">
    <property type="entry name" value="Lant_dehyd"/>
</dbReference>
<reference evidence="2" key="1">
    <citation type="submission" date="2016-09" db="EMBL/GenBank/DDBJ databases">
        <title>Draft genome of thermotolerant cyanobacterium Desertifilum sp. strain IPPAS B-1220.</title>
        <authorList>
            <person name="Sinetova M.A."/>
            <person name="Bolakhan K."/>
            <person name="Zayadan B.K."/>
            <person name="Mironov K.S."/>
            <person name="Ustinova V."/>
            <person name="Kupriyanova E.V."/>
            <person name="Sidorov R.A."/>
            <person name="Skrypnik A.N."/>
            <person name="Gogoleva N.E."/>
            <person name="Gogolev Y.V."/>
            <person name="Los D.A."/>
        </authorList>
    </citation>
    <scope>NUCLEOTIDE SEQUENCE [LARGE SCALE GENOMIC DNA]</scope>
    <source>
        <strain evidence="2">IPPAS B-1220</strain>
    </source>
</reference>
<dbReference type="PRINTS" id="PR01950">
    <property type="entry name" value="LANCSUPER"/>
</dbReference>
<dbReference type="SMART" id="SM01260">
    <property type="entry name" value="LANC_like"/>
    <property type="match status" value="1"/>
</dbReference>
<dbReference type="STRING" id="1781255.BH720_22190"/>